<dbReference type="EMBL" id="SDWW01000040">
    <property type="protein sequence ID" value="RYV50164.1"/>
    <property type="molecule type" value="Genomic_DNA"/>
</dbReference>
<proteinExistence type="predicted"/>
<dbReference type="OrthoDB" id="3232569at2"/>
<sequence>MSIDTWVVTGPQIIEVDQLDALRVGLVRGRVDVVARDEPGARIEVHSVDGRPLEVSLTGGELRVGYAFTLRGWDSFLDDFRNLRDKDTADVHIAVPRQVAVRLGTVDAEGLLAGVLAGASVSTVSGSIVTDGTRGSVVAKSVSGEIVVRDHDGDLRLNSVSGELTASGALARVVASTVSGPITLDVSSHAASIVATSVAGDVTIRLPAGRGVTISARSLTGRVVVDGHEHKGPTPGQTKVELTTADGACSITANTVSGHLTVLRGPVA</sequence>
<protein>
    <submittedName>
        <fullName evidence="1">Uncharacterized protein</fullName>
    </submittedName>
</protein>
<organism evidence="1 2">
    <name type="scientific">Pengzhenrongella frigida</name>
    <dbReference type="NCBI Taxonomy" id="1259133"/>
    <lineage>
        <taxon>Bacteria</taxon>
        <taxon>Bacillati</taxon>
        <taxon>Actinomycetota</taxon>
        <taxon>Actinomycetes</taxon>
        <taxon>Micrococcales</taxon>
        <taxon>Pengzhenrongella</taxon>
    </lineage>
</organism>
<dbReference type="Proteomes" id="UP000293764">
    <property type="component" value="Unassembled WGS sequence"/>
</dbReference>
<evidence type="ECO:0000313" key="2">
    <source>
        <dbReference type="Proteomes" id="UP000293764"/>
    </source>
</evidence>
<comment type="caution">
    <text evidence="1">The sequence shown here is derived from an EMBL/GenBank/DDBJ whole genome shotgun (WGS) entry which is preliminary data.</text>
</comment>
<keyword evidence="2" id="KW-1185">Reference proteome</keyword>
<dbReference type="RefSeq" id="WP_130103495.1">
    <property type="nucleotide sequence ID" value="NZ_SDWW01000040.1"/>
</dbReference>
<gene>
    <name evidence="1" type="ORF">EUA98_14955</name>
</gene>
<evidence type="ECO:0000313" key="1">
    <source>
        <dbReference type="EMBL" id="RYV50164.1"/>
    </source>
</evidence>
<dbReference type="AlphaFoldDB" id="A0A4V1ZGY5"/>
<accession>A0A4V1ZGY5</accession>
<reference evidence="1 2" key="1">
    <citation type="submission" date="2019-01" db="EMBL/GenBank/DDBJ databases">
        <title>Novel species of Cellulomonas.</title>
        <authorList>
            <person name="Liu Q."/>
            <person name="Xin Y.-H."/>
        </authorList>
    </citation>
    <scope>NUCLEOTIDE SEQUENCE [LARGE SCALE GENOMIC DNA]</scope>
    <source>
        <strain evidence="1 2">HLT2-17</strain>
    </source>
</reference>
<name>A0A4V1ZGY5_9MICO</name>